<evidence type="ECO:0000256" key="6">
    <source>
        <dbReference type="SAM" id="MobiDB-lite"/>
    </source>
</evidence>
<dbReference type="SUPFAM" id="SSF47384">
    <property type="entry name" value="Homodimeric domain of signal transducing histidine kinase"/>
    <property type="match status" value="1"/>
</dbReference>
<dbReference type="OrthoDB" id="9795133at2"/>
<dbReference type="InterPro" id="IPR003594">
    <property type="entry name" value="HATPase_dom"/>
</dbReference>
<keyword evidence="5" id="KW-0418">Kinase</keyword>
<evidence type="ECO:0000256" key="5">
    <source>
        <dbReference type="ARBA" id="ARBA00022777"/>
    </source>
</evidence>
<dbReference type="PANTHER" id="PTHR43047">
    <property type="entry name" value="TWO-COMPONENT HISTIDINE PROTEIN KINASE"/>
    <property type="match status" value="1"/>
</dbReference>
<dbReference type="Pfam" id="PF00512">
    <property type="entry name" value="HisKA"/>
    <property type="match status" value="1"/>
</dbReference>
<dbReference type="SUPFAM" id="SSF55874">
    <property type="entry name" value="ATPase domain of HSP90 chaperone/DNA topoisomerase II/histidine kinase"/>
    <property type="match status" value="1"/>
</dbReference>
<dbReference type="EMBL" id="SNYW01000006">
    <property type="protein sequence ID" value="TDQ83837.1"/>
    <property type="molecule type" value="Genomic_DNA"/>
</dbReference>
<dbReference type="AlphaFoldDB" id="A0A4R6WVZ2"/>
<dbReference type="SMART" id="SM00387">
    <property type="entry name" value="HATPase_c"/>
    <property type="match status" value="1"/>
</dbReference>
<feature type="domain" description="PAS" evidence="8">
    <location>
        <begin position="130"/>
        <end position="201"/>
    </location>
</feature>
<evidence type="ECO:0000313" key="11">
    <source>
        <dbReference type="Proteomes" id="UP000295783"/>
    </source>
</evidence>
<reference evidence="10 11" key="1">
    <citation type="submission" date="2019-03" db="EMBL/GenBank/DDBJ databases">
        <title>Genomic Encyclopedia of Type Strains, Phase III (KMG-III): the genomes of soil and plant-associated and newly described type strains.</title>
        <authorList>
            <person name="Whitman W."/>
        </authorList>
    </citation>
    <scope>NUCLEOTIDE SEQUENCE [LARGE SCALE GENOMIC DNA]</scope>
    <source>
        <strain evidence="10 11">CGMCC 1.7660</strain>
    </source>
</reference>
<gene>
    <name evidence="10" type="ORF">A8950_0381</name>
</gene>
<evidence type="ECO:0000256" key="4">
    <source>
        <dbReference type="ARBA" id="ARBA00022679"/>
    </source>
</evidence>
<organism evidence="10 11">
    <name type="scientific">Dongia mobilis</name>
    <dbReference type="NCBI Taxonomy" id="578943"/>
    <lineage>
        <taxon>Bacteria</taxon>
        <taxon>Pseudomonadati</taxon>
        <taxon>Pseudomonadota</taxon>
        <taxon>Alphaproteobacteria</taxon>
        <taxon>Rhodospirillales</taxon>
        <taxon>Dongiaceae</taxon>
        <taxon>Dongia</taxon>
    </lineage>
</organism>
<keyword evidence="3" id="KW-0597">Phosphoprotein</keyword>
<dbReference type="EC" id="2.7.13.3" evidence="2"/>
<dbReference type="NCBIfam" id="TIGR00229">
    <property type="entry name" value="sensory_box"/>
    <property type="match status" value="2"/>
</dbReference>
<dbReference type="InterPro" id="IPR036097">
    <property type="entry name" value="HisK_dim/P_sf"/>
</dbReference>
<dbReference type="InterPro" id="IPR000700">
    <property type="entry name" value="PAS-assoc_C"/>
</dbReference>
<dbReference type="RefSeq" id="WP_133611869.1">
    <property type="nucleotide sequence ID" value="NZ_SNYW01000006.1"/>
</dbReference>
<evidence type="ECO:0000259" key="9">
    <source>
        <dbReference type="PROSITE" id="PS50113"/>
    </source>
</evidence>
<dbReference type="SMART" id="SM00388">
    <property type="entry name" value="HisKA"/>
    <property type="match status" value="1"/>
</dbReference>
<keyword evidence="11" id="KW-1185">Reference proteome</keyword>
<feature type="domain" description="PAC" evidence="9">
    <location>
        <begin position="203"/>
        <end position="254"/>
    </location>
</feature>
<keyword evidence="4" id="KW-0808">Transferase</keyword>
<comment type="caution">
    <text evidence="10">The sequence shown here is derived from an EMBL/GenBank/DDBJ whole genome shotgun (WGS) entry which is preliminary data.</text>
</comment>
<dbReference type="Pfam" id="PF00989">
    <property type="entry name" value="PAS"/>
    <property type="match status" value="1"/>
</dbReference>
<dbReference type="Gene3D" id="1.10.287.130">
    <property type="match status" value="1"/>
</dbReference>
<dbReference type="InterPro" id="IPR005467">
    <property type="entry name" value="His_kinase_dom"/>
</dbReference>
<dbReference type="SMART" id="SM00086">
    <property type="entry name" value="PAC"/>
    <property type="match status" value="2"/>
</dbReference>
<sequence>MSHATDDLLAYMPEAVVGIDTDQRIVYFNPAAERAFGYALGEIAGQKLDLLIPPALRAAHRGHVTRFRDSGSHALIMHERTTISAQRRDGSEFPAEATIVHGRLRGATVFFAIIRDITEQRNREQALRASEAKYRAILECSPEAILIADAATGRLTDANVAAARLFGCSRRELIDLHQTELHPEETREKFRDTFRQHVEEGRVLVPDGLIKTADGRIVPVEITAAPVIIDNRQHLVGFFRDITHQQAHEREMRQALSAANAASEAKKTFLANMSHELRTPLNGIIGFADLIAEEIHGPHAQASYKEYGAIIRQSGRHLLEIVNDVLDLSRLDANQYRLDKEGVVVAEVAGEVRAMLKPLLEEARLSLDLEIDGDLCLHADRRALKQMLINLLSNAIKFTPSGRWIRISAARDDDRRITITVSDGGIGIRPELLATITDPFASGQEIYVKSKGGTGIGLSITRRLVELHGGEFRLESAPGSGTRAHLVFPGEDQAAGKPVRLPQRMDAAGGA</sequence>
<dbReference type="GO" id="GO:0006355">
    <property type="term" value="P:regulation of DNA-templated transcription"/>
    <property type="evidence" value="ECO:0007669"/>
    <property type="project" value="InterPro"/>
</dbReference>
<evidence type="ECO:0000256" key="3">
    <source>
        <dbReference type="ARBA" id="ARBA00022553"/>
    </source>
</evidence>
<dbReference type="Pfam" id="PF02518">
    <property type="entry name" value="HATPase_c"/>
    <property type="match status" value="1"/>
</dbReference>
<dbReference type="Gene3D" id="3.30.450.20">
    <property type="entry name" value="PAS domain"/>
    <property type="match status" value="2"/>
</dbReference>
<dbReference type="Gene3D" id="3.30.565.10">
    <property type="entry name" value="Histidine kinase-like ATPase, C-terminal domain"/>
    <property type="match status" value="1"/>
</dbReference>
<dbReference type="SMART" id="SM00091">
    <property type="entry name" value="PAS"/>
    <property type="match status" value="2"/>
</dbReference>
<dbReference type="PROSITE" id="PS50112">
    <property type="entry name" value="PAS"/>
    <property type="match status" value="2"/>
</dbReference>
<feature type="domain" description="PAC" evidence="9">
    <location>
        <begin position="79"/>
        <end position="129"/>
    </location>
</feature>
<dbReference type="Pfam" id="PF13426">
    <property type="entry name" value="PAS_9"/>
    <property type="match status" value="1"/>
</dbReference>
<evidence type="ECO:0000256" key="1">
    <source>
        <dbReference type="ARBA" id="ARBA00000085"/>
    </source>
</evidence>
<dbReference type="InterPro" id="IPR000014">
    <property type="entry name" value="PAS"/>
</dbReference>
<name>A0A4R6WVZ2_9PROT</name>
<accession>A0A4R6WVZ2</accession>
<evidence type="ECO:0000256" key="2">
    <source>
        <dbReference type="ARBA" id="ARBA00012438"/>
    </source>
</evidence>
<feature type="domain" description="PAS" evidence="8">
    <location>
        <begin position="8"/>
        <end position="53"/>
    </location>
</feature>
<dbReference type="InterPro" id="IPR013767">
    <property type="entry name" value="PAS_fold"/>
</dbReference>
<dbReference type="InterPro" id="IPR003661">
    <property type="entry name" value="HisK_dim/P_dom"/>
</dbReference>
<dbReference type="InterPro" id="IPR036890">
    <property type="entry name" value="HATPase_C_sf"/>
</dbReference>
<dbReference type="InterPro" id="IPR035965">
    <property type="entry name" value="PAS-like_dom_sf"/>
</dbReference>
<dbReference type="CDD" id="cd00130">
    <property type="entry name" value="PAS"/>
    <property type="match status" value="2"/>
</dbReference>
<feature type="domain" description="Histidine kinase" evidence="7">
    <location>
        <begin position="272"/>
        <end position="492"/>
    </location>
</feature>
<protein>
    <recommendedName>
        <fullName evidence="2">histidine kinase</fullName>
        <ecNumber evidence="2">2.7.13.3</ecNumber>
    </recommendedName>
</protein>
<evidence type="ECO:0000259" key="8">
    <source>
        <dbReference type="PROSITE" id="PS50112"/>
    </source>
</evidence>
<comment type="catalytic activity">
    <reaction evidence="1">
        <text>ATP + protein L-histidine = ADP + protein N-phospho-L-histidine.</text>
        <dbReference type="EC" id="2.7.13.3"/>
    </reaction>
</comment>
<dbReference type="CDD" id="cd00082">
    <property type="entry name" value="HisKA"/>
    <property type="match status" value="1"/>
</dbReference>
<dbReference type="SUPFAM" id="SSF55785">
    <property type="entry name" value="PYP-like sensor domain (PAS domain)"/>
    <property type="match status" value="2"/>
</dbReference>
<dbReference type="InterPro" id="IPR001610">
    <property type="entry name" value="PAC"/>
</dbReference>
<evidence type="ECO:0000313" key="10">
    <source>
        <dbReference type="EMBL" id="TDQ83837.1"/>
    </source>
</evidence>
<evidence type="ECO:0000259" key="7">
    <source>
        <dbReference type="PROSITE" id="PS50109"/>
    </source>
</evidence>
<dbReference type="InterPro" id="IPR004358">
    <property type="entry name" value="Sig_transdc_His_kin-like_C"/>
</dbReference>
<dbReference type="Proteomes" id="UP000295783">
    <property type="component" value="Unassembled WGS sequence"/>
</dbReference>
<dbReference type="PROSITE" id="PS50109">
    <property type="entry name" value="HIS_KIN"/>
    <property type="match status" value="1"/>
</dbReference>
<dbReference type="GO" id="GO:0000155">
    <property type="term" value="F:phosphorelay sensor kinase activity"/>
    <property type="evidence" value="ECO:0007669"/>
    <property type="project" value="InterPro"/>
</dbReference>
<dbReference type="PRINTS" id="PR00344">
    <property type="entry name" value="BCTRLSENSOR"/>
</dbReference>
<dbReference type="PROSITE" id="PS50113">
    <property type="entry name" value="PAC"/>
    <property type="match status" value="2"/>
</dbReference>
<proteinExistence type="predicted"/>
<feature type="region of interest" description="Disordered" evidence="6">
    <location>
        <begin position="491"/>
        <end position="511"/>
    </location>
</feature>